<protein>
    <submittedName>
        <fullName evidence="1">Uncharacterized protein</fullName>
    </submittedName>
</protein>
<reference evidence="1 2" key="1">
    <citation type="submission" date="2017-03" db="EMBL/GenBank/DDBJ databases">
        <title>Complete Genome Sequence of Vibrio vulnificus FORC_053.</title>
        <authorList>
            <consortium name="Food-borne Pathogen Omics Research Center"/>
            <person name="Chung H.Y."/>
            <person name="Na E.J."/>
            <person name="Song J.S."/>
            <person name="Kim H."/>
            <person name="Lee J.-H."/>
            <person name="Ryu S."/>
            <person name="Choi S.H."/>
        </authorList>
    </citation>
    <scope>NUCLEOTIDE SEQUENCE [LARGE SCALE GENOMIC DNA]</scope>
    <source>
        <strain evidence="1 2">FORC_053</strain>
    </source>
</reference>
<name>A0AAN1UF04_VIBVL</name>
<dbReference type="Proteomes" id="UP000263418">
    <property type="component" value="Chromosome 3"/>
</dbReference>
<dbReference type="AlphaFoldDB" id="A0AAN1UF04"/>
<gene>
    <name evidence="1" type="ORF">FORC53_4686</name>
</gene>
<proteinExistence type="predicted"/>
<sequence>MVIKIKDFTMIKGKGGILNITYNSSIKPKVSDNLDLVILSKTKDEIQFFGINQDTKNIIVNANEIVYIETTNRSGGSPIFVFK</sequence>
<evidence type="ECO:0000313" key="1">
    <source>
        <dbReference type="EMBL" id="AXX63025.1"/>
    </source>
</evidence>
<dbReference type="EMBL" id="CP019292">
    <property type="protein sequence ID" value="AXX63025.1"/>
    <property type="molecule type" value="Genomic_DNA"/>
</dbReference>
<evidence type="ECO:0000313" key="2">
    <source>
        <dbReference type="Proteomes" id="UP000263418"/>
    </source>
</evidence>
<accession>A0AAN1UF04</accession>
<organism evidence="1 2">
    <name type="scientific">Vibrio vulnificus</name>
    <dbReference type="NCBI Taxonomy" id="672"/>
    <lineage>
        <taxon>Bacteria</taxon>
        <taxon>Pseudomonadati</taxon>
        <taxon>Pseudomonadota</taxon>
        <taxon>Gammaproteobacteria</taxon>
        <taxon>Vibrionales</taxon>
        <taxon>Vibrionaceae</taxon>
        <taxon>Vibrio</taxon>
    </lineage>
</organism>